<evidence type="ECO:0000259" key="4">
    <source>
        <dbReference type="PROSITE" id="PS51741"/>
    </source>
</evidence>
<dbReference type="GO" id="GO:0005905">
    <property type="term" value="C:clathrin-coated pit"/>
    <property type="evidence" value="ECO:0007669"/>
    <property type="project" value="TreeGrafter"/>
</dbReference>
<dbReference type="PANTHER" id="PTHR23065">
    <property type="entry name" value="PROLINE-SERINE-THREONINE PHOSPHATASE INTERACTING PROTEIN 1"/>
    <property type="match status" value="1"/>
</dbReference>
<feature type="domain" description="F-BAR" evidence="4">
    <location>
        <begin position="1"/>
        <end position="104"/>
    </location>
</feature>
<proteinExistence type="predicted"/>
<dbReference type="GO" id="GO:0048268">
    <property type="term" value="P:clathrin coat assembly"/>
    <property type="evidence" value="ECO:0007669"/>
    <property type="project" value="TreeGrafter"/>
</dbReference>
<evidence type="ECO:0000256" key="2">
    <source>
        <dbReference type="ARBA" id="ARBA00023054"/>
    </source>
</evidence>
<keyword evidence="6" id="KW-1185">Reference proteome</keyword>
<dbReference type="PROSITE" id="PS51741">
    <property type="entry name" value="F_BAR"/>
    <property type="match status" value="1"/>
</dbReference>
<name>A0AA41TAB9_SCICA</name>
<comment type="caution">
    <text evidence="5">The sequence shown here is derived from an EMBL/GenBank/DDBJ whole genome shotgun (WGS) entry which is preliminary data.</text>
</comment>
<dbReference type="InterPro" id="IPR027267">
    <property type="entry name" value="AH/BAR_dom_sf"/>
</dbReference>
<dbReference type="Gene3D" id="1.20.1270.60">
    <property type="entry name" value="Arfaptin homology (AH) domain/BAR domain"/>
    <property type="match status" value="1"/>
</dbReference>
<dbReference type="GO" id="GO:0048812">
    <property type="term" value="P:neuron projection morphogenesis"/>
    <property type="evidence" value="ECO:0007669"/>
    <property type="project" value="TreeGrafter"/>
</dbReference>
<dbReference type="SUPFAM" id="SSF103657">
    <property type="entry name" value="BAR/IMD domain-like"/>
    <property type="match status" value="1"/>
</dbReference>
<dbReference type="InterPro" id="IPR031160">
    <property type="entry name" value="F_BAR_dom"/>
</dbReference>
<dbReference type="GO" id="GO:0005886">
    <property type="term" value="C:plasma membrane"/>
    <property type="evidence" value="ECO:0007669"/>
    <property type="project" value="TreeGrafter"/>
</dbReference>
<dbReference type="AlphaFoldDB" id="A0AA41TAB9"/>
<dbReference type="PANTHER" id="PTHR23065:SF57">
    <property type="entry name" value="GROWTH ARREST-SPECIFIC PROTEIN 7"/>
    <property type="match status" value="1"/>
</dbReference>
<protein>
    <submittedName>
        <fullName evidence="5">Growth arrest-specific protein 7</fullName>
    </submittedName>
</protein>
<reference evidence="5" key="1">
    <citation type="submission" date="2020-03" db="EMBL/GenBank/DDBJ databases">
        <title>Studies in the Genomics of Life Span.</title>
        <authorList>
            <person name="Glass D."/>
        </authorList>
    </citation>
    <scope>NUCLEOTIDE SEQUENCE</scope>
    <source>
        <strain evidence="5">SUZIE</strain>
        <tissue evidence="5">Muscle</tissue>
    </source>
</reference>
<dbReference type="GO" id="GO:0072583">
    <property type="term" value="P:clathrin-dependent endocytosis"/>
    <property type="evidence" value="ECO:0007669"/>
    <property type="project" value="TreeGrafter"/>
</dbReference>
<evidence type="ECO:0000313" key="6">
    <source>
        <dbReference type="Proteomes" id="UP001166674"/>
    </source>
</evidence>
<dbReference type="GO" id="GO:0030136">
    <property type="term" value="C:clathrin-coated vesicle"/>
    <property type="evidence" value="ECO:0007669"/>
    <property type="project" value="TreeGrafter"/>
</dbReference>
<dbReference type="Proteomes" id="UP001166674">
    <property type="component" value="Unassembled WGS sequence"/>
</dbReference>
<evidence type="ECO:0000313" key="5">
    <source>
        <dbReference type="EMBL" id="MBZ3889097.1"/>
    </source>
</evidence>
<dbReference type="EMBL" id="JAATJV010428987">
    <property type="protein sequence ID" value="MBZ3889097.1"/>
    <property type="molecule type" value="Genomic_DNA"/>
</dbReference>
<sequence>MKTQQLKIKLRHKTEENIKKARKSPQAGDDLSCYVDLYNQARVKWFEDMMTTTLELEQLEVERVEMIQQHLCQYTQLWHEMDIFNQSTVEPVDQLLQKVNPKTENCGSKTENCGSESTKWATFALWTWRSRHACVALGGPAQEMGSVSHREEVAAPTG</sequence>
<evidence type="ECO:0000256" key="3">
    <source>
        <dbReference type="PROSITE-ProRule" id="PRU01077"/>
    </source>
</evidence>
<keyword evidence="2 3" id="KW-0175">Coiled coil</keyword>
<organism evidence="5 6">
    <name type="scientific">Sciurus carolinensis</name>
    <name type="common">Eastern gray squirrel</name>
    <dbReference type="NCBI Taxonomy" id="30640"/>
    <lineage>
        <taxon>Eukaryota</taxon>
        <taxon>Metazoa</taxon>
        <taxon>Chordata</taxon>
        <taxon>Craniata</taxon>
        <taxon>Vertebrata</taxon>
        <taxon>Euteleostomi</taxon>
        <taxon>Mammalia</taxon>
        <taxon>Eutheria</taxon>
        <taxon>Euarchontoglires</taxon>
        <taxon>Glires</taxon>
        <taxon>Rodentia</taxon>
        <taxon>Sciuromorpha</taxon>
        <taxon>Sciuridae</taxon>
        <taxon>Sciurinae</taxon>
        <taxon>Sciurini</taxon>
        <taxon>Sciurus</taxon>
    </lineage>
</organism>
<gene>
    <name evidence="5" type="ORF">SUZIE_201250</name>
</gene>
<evidence type="ECO:0000256" key="1">
    <source>
        <dbReference type="ARBA" id="ARBA00022553"/>
    </source>
</evidence>
<accession>A0AA41TAB9</accession>
<keyword evidence="1" id="KW-0597">Phosphoprotein</keyword>